<organism evidence="1 2">
    <name type="scientific">Candidatus Geothrix odensensis</name>
    <dbReference type="NCBI Taxonomy" id="2954440"/>
    <lineage>
        <taxon>Bacteria</taxon>
        <taxon>Pseudomonadati</taxon>
        <taxon>Acidobacteriota</taxon>
        <taxon>Holophagae</taxon>
        <taxon>Holophagales</taxon>
        <taxon>Holophagaceae</taxon>
        <taxon>Geothrix</taxon>
    </lineage>
</organism>
<sequence length="200" mass="21765">MNTEELWRATLHDFNNLLAGLQGVLDLSDPRLPLDARNRMRLETTLGDGKTLIAMARALALGRHPDSGMASWQEWKSGLEQRLEPMATLFRCPIELVDGGAGGAHWPAPLLQDWAAAFTRQILPWATPGPLRLEASASPEAWILTWLGDAPLPTALRPEPPPDAPKNLPSLWLRATGERLGIAVTETPGGLVARLGRSLP</sequence>
<protein>
    <submittedName>
        <fullName evidence="1">Uncharacterized protein</fullName>
    </submittedName>
</protein>
<gene>
    <name evidence="1" type="ORF">IPN91_15670</name>
</gene>
<name>A0A936F4K8_9BACT</name>
<reference evidence="1 2" key="1">
    <citation type="submission" date="2020-10" db="EMBL/GenBank/DDBJ databases">
        <title>Connecting structure to function with the recovery of over 1000 high-quality activated sludge metagenome-assembled genomes encoding full-length rRNA genes using long-read sequencing.</title>
        <authorList>
            <person name="Singleton C.M."/>
            <person name="Petriglieri F."/>
            <person name="Kristensen J.M."/>
            <person name="Kirkegaard R.H."/>
            <person name="Michaelsen T.Y."/>
            <person name="Andersen M.H."/>
            <person name="Karst S.M."/>
            <person name="Dueholm M.S."/>
            <person name="Nielsen P.H."/>
            <person name="Albertsen M."/>
        </authorList>
    </citation>
    <scope>NUCLEOTIDE SEQUENCE [LARGE SCALE GENOMIC DNA]</scope>
    <source>
        <strain evidence="1">OdNE_18-Q3-R46-58_MAXAC.008</strain>
    </source>
</reference>
<comment type="caution">
    <text evidence="1">The sequence shown here is derived from an EMBL/GenBank/DDBJ whole genome shotgun (WGS) entry which is preliminary data.</text>
</comment>
<dbReference type="EMBL" id="JADKCH010000033">
    <property type="protein sequence ID" value="MBK8574017.1"/>
    <property type="molecule type" value="Genomic_DNA"/>
</dbReference>
<dbReference type="Proteomes" id="UP000709959">
    <property type="component" value="Unassembled WGS sequence"/>
</dbReference>
<proteinExistence type="predicted"/>
<evidence type="ECO:0000313" key="2">
    <source>
        <dbReference type="Proteomes" id="UP000709959"/>
    </source>
</evidence>
<dbReference type="AlphaFoldDB" id="A0A936F4K8"/>
<evidence type="ECO:0000313" key="1">
    <source>
        <dbReference type="EMBL" id="MBK8574017.1"/>
    </source>
</evidence>
<accession>A0A936F4K8</accession>